<dbReference type="PROSITE" id="PS00170">
    <property type="entry name" value="CSA_PPIASE_1"/>
    <property type="match status" value="1"/>
</dbReference>
<evidence type="ECO:0000256" key="3">
    <source>
        <dbReference type="ARBA" id="ARBA00023235"/>
    </source>
</evidence>
<evidence type="ECO:0000313" key="6">
    <source>
        <dbReference type="EMBL" id="MCM2680555.1"/>
    </source>
</evidence>
<reference evidence="6 7" key="1">
    <citation type="journal article" date="2013" name="Antonie Van Leeuwenhoek">
        <title>Echinimonas agarilytica gen. nov., sp. nov., a new gammaproteobacterium isolated from the sea urchin Strongylocentrotus intermedius.</title>
        <authorList>
            <person name="Nedashkovskaya O.I."/>
            <person name="Stenkova A.M."/>
            <person name="Zhukova N.V."/>
            <person name="Van Trappen S."/>
            <person name="Lee J.S."/>
            <person name="Kim S.B."/>
        </authorList>
    </citation>
    <scope>NUCLEOTIDE SEQUENCE [LARGE SCALE GENOMIC DNA]</scope>
    <source>
        <strain evidence="6 7">KMM 6351</strain>
    </source>
</reference>
<comment type="caution">
    <text evidence="6">The sequence shown here is derived from an EMBL/GenBank/DDBJ whole genome shotgun (WGS) entry which is preliminary data.</text>
</comment>
<dbReference type="InterPro" id="IPR029000">
    <property type="entry name" value="Cyclophilin-like_dom_sf"/>
</dbReference>
<dbReference type="GO" id="GO:0003755">
    <property type="term" value="F:peptidyl-prolyl cis-trans isomerase activity"/>
    <property type="evidence" value="ECO:0007669"/>
    <property type="project" value="UniProtKB-UniRule"/>
</dbReference>
<dbReference type="PANTHER" id="PTHR43246">
    <property type="entry name" value="PEPTIDYL-PROLYL CIS-TRANS ISOMERASE CYP38, CHLOROPLASTIC"/>
    <property type="match status" value="1"/>
</dbReference>
<dbReference type="SUPFAM" id="SSF50891">
    <property type="entry name" value="Cyclophilin-like"/>
    <property type="match status" value="1"/>
</dbReference>
<dbReference type="PROSITE" id="PS50072">
    <property type="entry name" value="CSA_PPIASE_2"/>
    <property type="match status" value="1"/>
</dbReference>
<dbReference type="AlphaFoldDB" id="A0AA41W7V9"/>
<dbReference type="InterPro" id="IPR044665">
    <property type="entry name" value="E_coli_cyclophilin_A-like"/>
</dbReference>
<dbReference type="EC" id="5.2.1.8" evidence="4"/>
<dbReference type="Pfam" id="PF00160">
    <property type="entry name" value="Pro_isomerase"/>
    <property type="match status" value="1"/>
</dbReference>
<dbReference type="PRINTS" id="PR00153">
    <property type="entry name" value="CSAPPISMRASE"/>
</dbReference>
<feature type="domain" description="PPIase cyclophilin-type" evidence="5">
    <location>
        <begin position="51"/>
        <end position="207"/>
    </location>
</feature>
<accession>A0AA41W7V9</accession>
<keyword evidence="7" id="KW-1185">Reference proteome</keyword>
<evidence type="ECO:0000256" key="1">
    <source>
        <dbReference type="ARBA" id="ARBA00007365"/>
    </source>
</evidence>
<comment type="similarity">
    <text evidence="1 4">Belongs to the cyclophilin-type PPIase family.</text>
</comment>
<protein>
    <recommendedName>
        <fullName evidence="4">Peptidyl-prolyl cis-trans isomerase</fullName>
        <shortName evidence="4">PPIase</shortName>
        <ecNumber evidence="4">5.2.1.8</ecNumber>
    </recommendedName>
</protein>
<evidence type="ECO:0000313" key="7">
    <source>
        <dbReference type="Proteomes" id="UP001165393"/>
    </source>
</evidence>
<organism evidence="6 7">
    <name type="scientific">Echinimonas agarilytica</name>
    <dbReference type="NCBI Taxonomy" id="1215918"/>
    <lineage>
        <taxon>Bacteria</taxon>
        <taxon>Pseudomonadati</taxon>
        <taxon>Pseudomonadota</taxon>
        <taxon>Gammaproteobacteria</taxon>
        <taxon>Alteromonadales</taxon>
        <taxon>Echinimonadaceae</taxon>
        <taxon>Echinimonas</taxon>
    </lineage>
</organism>
<keyword evidence="4" id="KW-0732">Signal</keyword>
<evidence type="ECO:0000256" key="4">
    <source>
        <dbReference type="RuleBase" id="RU363019"/>
    </source>
</evidence>
<dbReference type="InterPro" id="IPR002130">
    <property type="entry name" value="Cyclophilin-type_PPIase_dom"/>
</dbReference>
<keyword evidence="2 4" id="KW-0697">Rotamase</keyword>
<evidence type="ECO:0000259" key="5">
    <source>
        <dbReference type="PROSITE" id="PS50072"/>
    </source>
</evidence>
<comment type="catalytic activity">
    <reaction evidence="4">
        <text>[protein]-peptidylproline (omega=180) = [protein]-peptidylproline (omega=0)</text>
        <dbReference type="Rhea" id="RHEA:16237"/>
        <dbReference type="Rhea" id="RHEA-COMP:10747"/>
        <dbReference type="Rhea" id="RHEA-COMP:10748"/>
        <dbReference type="ChEBI" id="CHEBI:83833"/>
        <dbReference type="ChEBI" id="CHEBI:83834"/>
        <dbReference type="EC" id="5.2.1.8"/>
    </reaction>
</comment>
<feature type="chain" id="PRO_5041486468" description="Peptidyl-prolyl cis-trans isomerase" evidence="4">
    <location>
        <begin position="29"/>
        <end position="212"/>
    </location>
</feature>
<name>A0AA41W7V9_9GAMM</name>
<proteinExistence type="inferred from homology"/>
<feature type="signal peptide" evidence="4">
    <location>
        <begin position="1"/>
        <end position="28"/>
    </location>
</feature>
<dbReference type="EMBL" id="JAMQGP010000006">
    <property type="protein sequence ID" value="MCM2680555.1"/>
    <property type="molecule type" value="Genomic_DNA"/>
</dbReference>
<sequence>MKANKHFFKRCRLIIAAILMVITFGSTADEEKIDPKLLQPDNLYPQVKFVTNMGVIVVELDRMKAPVTVDNFLKYVVTGSYDNTIFHRIIEGFVVQGGGFDEKMGTLDDKFDPITNEAGNGLKNTSYTIAMARQGHPHSASRQFYFNVGDNKSLDPGPRSWGYAVFGSVSEGEEVIDKMAEIETHMDANLGWPDVPVTPVILRETILLPADA</sequence>
<gene>
    <name evidence="6" type="ORF">NAF29_12880</name>
</gene>
<evidence type="ECO:0000256" key="2">
    <source>
        <dbReference type="ARBA" id="ARBA00023110"/>
    </source>
</evidence>
<dbReference type="Gene3D" id="2.40.100.10">
    <property type="entry name" value="Cyclophilin-like"/>
    <property type="match status" value="1"/>
</dbReference>
<comment type="function">
    <text evidence="4">PPIases accelerate the folding of proteins. It catalyzes the cis-trans isomerization of proline imidic peptide bonds in oligopeptides.</text>
</comment>
<dbReference type="GO" id="GO:0006457">
    <property type="term" value="P:protein folding"/>
    <property type="evidence" value="ECO:0007669"/>
    <property type="project" value="InterPro"/>
</dbReference>
<keyword evidence="3 4" id="KW-0413">Isomerase</keyword>
<dbReference type="InterPro" id="IPR020892">
    <property type="entry name" value="Cyclophilin-type_PPIase_CS"/>
</dbReference>
<dbReference type="Proteomes" id="UP001165393">
    <property type="component" value="Unassembled WGS sequence"/>
</dbReference>